<reference evidence="2" key="1">
    <citation type="submission" date="2022-09" db="EMBL/GenBank/DDBJ databases">
        <title>Fusarium specimens isolated from Avocado Roots.</title>
        <authorList>
            <person name="Stajich J."/>
            <person name="Roper C."/>
            <person name="Heimlech-Rivalta G."/>
        </authorList>
    </citation>
    <scope>NUCLEOTIDE SEQUENCE</scope>
    <source>
        <strain evidence="2">A02</strain>
    </source>
</reference>
<feature type="compositionally biased region" description="Acidic residues" evidence="1">
    <location>
        <begin position="108"/>
        <end position="128"/>
    </location>
</feature>
<feature type="non-terminal residue" evidence="2">
    <location>
        <position position="1"/>
    </location>
</feature>
<keyword evidence="3" id="KW-1185">Reference proteome</keyword>
<sequence length="410" mass="46024">QKENAENKDTIIQLQEALKKKDEELASLTAEQMETLDVEMEDDDSGKPESPSASGEDTEENKKEKKKAAKDGGKKNKKSSKEVIFDSIESQDASEDDEDGIFVKESEPEPDSGSDSDFNSDSDSDSDSDSGAYSDVEYGKALYTFAGTKPVKDVKTVGWSGGRFTGYINMYGKKSAARYRLERSAFPAEYEDNRPKNEKVSNPNNRYGDKLSDSGKFKYTKRHIRGIFGVAWKAAGPRVSRHDLDCINPDLVDNWRGVPTYVLIAWDINGDIQKTWETRACLRDRWGKKDADIAIYEAAAEAENRYMEAKTGKRPAKSRSPSVGLAQGHVRKQREKSLGMNRSSPSRSARTTRASKSPQRGTNTLEELRQEFLDNYLELLGVQEFADLDISERRDCVNAWKEEKALQFPA</sequence>
<dbReference type="Proteomes" id="UP001152087">
    <property type="component" value="Unassembled WGS sequence"/>
</dbReference>
<feature type="compositionally biased region" description="Basic and acidic residues" evidence="1">
    <location>
        <begin position="69"/>
        <end position="84"/>
    </location>
</feature>
<evidence type="ECO:0000313" key="2">
    <source>
        <dbReference type="EMBL" id="KAJ4190442.1"/>
    </source>
</evidence>
<dbReference type="AlphaFoldDB" id="A0A9W8R7V9"/>
<feature type="compositionally biased region" description="Low complexity" evidence="1">
    <location>
        <begin position="342"/>
        <end position="358"/>
    </location>
</feature>
<feature type="region of interest" description="Disordered" evidence="1">
    <location>
        <begin position="25"/>
        <end position="133"/>
    </location>
</feature>
<name>A0A9W8R7V9_9HYPO</name>
<evidence type="ECO:0000256" key="1">
    <source>
        <dbReference type="SAM" id="MobiDB-lite"/>
    </source>
</evidence>
<accession>A0A9W8R7V9</accession>
<dbReference type="EMBL" id="JAOQAV010000011">
    <property type="protein sequence ID" value="KAJ4190442.1"/>
    <property type="molecule type" value="Genomic_DNA"/>
</dbReference>
<proteinExistence type="predicted"/>
<organism evidence="2 3">
    <name type="scientific">Fusarium falciforme</name>
    <dbReference type="NCBI Taxonomy" id="195108"/>
    <lineage>
        <taxon>Eukaryota</taxon>
        <taxon>Fungi</taxon>
        <taxon>Dikarya</taxon>
        <taxon>Ascomycota</taxon>
        <taxon>Pezizomycotina</taxon>
        <taxon>Sordariomycetes</taxon>
        <taxon>Hypocreomycetidae</taxon>
        <taxon>Hypocreales</taxon>
        <taxon>Nectriaceae</taxon>
        <taxon>Fusarium</taxon>
        <taxon>Fusarium solani species complex</taxon>
    </lineage>
</organism>
<protein>
    <submittedName>
        <fullName evidence="2">Uncharacterized protein</fullName>
    </submittedName>
</protein>
<evidence type="ECO:0000313" key="3">
    <source>
        <dbReference type="Proteomes" id="UP001152087"/>
    </source>
</evidence>
<feature type="compositionally biased region" description="Acidic residues" evidence="1">
    <location>
        <begin position="34"/>
        <end position="44"/>
    </location>
</feature>
<comment type="caution">
    <text evidence="2">The sequence shown here is derived from an EMBL/GenBank/DDBJ whole genome shotgun (WGS) entry which is preliminary data.</text>
</comment>
<feature type="region of interest" description="Disordered" evidence="1">
    <location>
        <begin position="307"/>
        <end position="364"/>
    </location>
</feature>
<gene>
    <name evidence="2" type="ORF">NW755_005584</name>
</gene>